<evidence type="ECO:0000313" key="2">
    <source>
        <dbReference type="Proteomes" id="UP001281761"/>
    </source>
</evidence>
<dbReference type="Proteomes" id="UP001281761">
    <property type="component" value="Unassembled WGS sequence"/>
</dbReference>
<proteinExistence type="predicted"/>
<sequence length="108" mass="11779">MEGRVAVLGVGELVWISDLGARLLAEYEWSILMKTGTTSEGTLQLTGKTIKIAGEGKDLSILESTQRSSLLSMSSGTVSFEDVDSLNTRRCRAQIRRNRSSADHSCPF</sequence>
<protein>
    <submittedName>
        <fullName evidence="1">Uncharacterized protein</fullName>
    </submittedName>
</protein>
<gene>
    <name evidence="1" type="ORF">BLNAU_23245</name>
</gene>
<accession>A0ABQ9WQS5</accession>
<evidence type="ECO:0000313" key="1">
    <source>
        <dbReference type="EMBL" id="KAK2941839.1"/>
    </source>
</evidence>
<dbReference type="EMBL" id="JARBJD010000457">
    <property type="protein sequence ID" value="KAK2941839.1"/>
    <property type="molecule type" value="Genomic_DNA"/>
</dbReference>
<comment type="caution">
    <text evidence="1">The sequence shown here is derived from an EMBL/GenBank/DDBJ whole genome shotgun (WGS) entry which is preliminary data.</text>
</comment>
<keyword evidence="2" id="KW-1185">Reference proteome</keyword>
<reference evidence="1 2" key="1">
    <citation type="journal article" date="2022" name="bioRxiv">
        <title>Genomics of Preaxostyla Flagellates Illuminates Evolutionary Transitions and the Path Towards Mitochondrial Loss.</title>
        <authorList>
            <person name="Novak L.V.F."/>
            <person name="Treitli S.C."/>
            <person name="Pyrih J."/>
            <person name="Halakuc P."/>
            <person name="Pipaliya S.V."/>
            <person name="Vacek V."/>
            <person name="Brzon O."/>
            <person name="Soukal P."/>
            <person name="Eme L."/>
            <person name="Dacks J.B."/>
            <person name="Karnkowska A."/>
            <person name="Elias M."/>
            <person name="Hampl V."/>
        </authorList>
    </citation>
    <scope>NUCLEOTIDE SEQUENCE [LARGE SCALE GENOMIC DNA]</scope>
    <source>
        <strain evidence="1">NAU3</strain>
        <tissue evidence="1">Gut</tissue>
    </source>
</reference>
<organism evidence="1 2">
    <name type="scientific">Blattamonas nauphoetae</name>
    <dbReference type="NCBI Taxonomy" id="2049346"/>
    <lineage>
        <taxon>Eukaryota</taxon>
        <taxon>Metamonada</taxon>
        <taxon>Preaxostyla</taxon>
        <taxon>Oxymonadida</taxon>
        <taxon>Blattamonas</taxon>
    </lineage>
</organism>
<name>A0ABQ9WQS5_9EUKA</name>